<evidence type="ECO:0000256" key="1">
    <source>
        <dbReference type="ARBA" id="ARBA00022553"/>
    </source>
</evidence>
<keyword evidence="2" id="KW-0238">DNA-binding</keyword>
<dbReference type="AlphaFoldDB" id="A0A1M4N2Q4"/>
<dbReference type="InterPro" id="IPR000792">
    <property type="entry name" value="Tscrpt_reg_LuxR_C"/>
</dbReference>
<dbReference type="InterPro" id="IPR051015">
    <property type="entry name" value="EvgA-like"/>
</dbReference>
<dbReference type="PRINTS" id="PR00038">
    <property type="entry name" value="HTHLUXR"/>
</dbReference>
<dbReference type="EMBL" id="FMJB01000063">
    <property type="protein sequence ID" value="SCM69079.1"/>
    <property type="molecule type" value="Genomic_DNA"/>
</dbReference>
<protein>
    <recommendedName>
        <fullName evidence="8">LuxR family transcriptional regulator</fullName>
    </recommendedName>
</protein>
<dbReference type="SMART" id="SM00448">
    <property type="entry name" value="REC"/>
    <property type="match status" value="1"/>
</dbReference>
<evidence type="ECO:0000256" key="3">
    <source>
        <dbReference type="PROSITE-ProRule" id="PRU00169"/>
    </source>
</evidence>
<name>A0A1M4N2Q4_9RHOB</name>
<dbReference type="PANTHER" id="PTHR45566:SF1">
    <property type="entry name" value="HTH-TYPE TRANSCRIPTIONAL REGULATOR YHJB-RELATED"/>
    <property type="match status" value="1"/>
</dbReference>
<dbReference type="CDD" id="cd06170">
    <property type="entry name" value="LuxR_C_like"/>
    <property type="match status" value="1"/>
</dbReference>
<dbReference type="InterPro" id="IPR058245">
    <property type="entry name" value="NreC/VraR/RcsB-like_REC"/>
</dbReference>
<dbReference type="GO" id="GO:0003677">
    <property type="term" value="F:DNA binding"/>
    <property type="evidence" value="ECO:0007669"/>
    <property type="project" value="UniProtKB-KW"/>
</dbReference>
<dbReference type="Pfam" id="PF00196">
    <property type="entry name" value="GerE"/>
    <property type="match status" value="1"/>
</dbReference>
<feature type="modified residue" description="4-aspartylphosphate" evidence="3">
    <location>
        <position position="62"/>
    </location>
</feature>
<dbReference type="InterPro" id="IPR016032">
    <property type="entry name" value="Sig_transdc_resp-reg_C-effctor"/>
</dbReference>
<dbReference type="InterPro" id="IPR011006">
    <property type="entry name" value="CheY-like_superfamily"/>
</dbReference>
<dbReference type="Gene3D" id="3.40.50.2300">
    <property type="match status" value="1"/>
</dbReference>
<evidence type="ECO:0000259" key="4">
    <source>
        <dbReference type="PROSITE" id="PS50043"/>
    </source>
</evidence>
<evidence type="ECO:0000256" key="2">
    <source>
        <dbReference type="ARBA" id="ARBA00023125"/>
    </source>
</evidence>
<dbReference type="PROSITE" id="PS50110">
    <property type="entry name" value="RESPONSE_REGULATORY"/>
    <property type="match status" value="1"/>
</dbReference>
<dbReference type="Proteomes" id="UP000184085">
    <property type="component" value="Unassembled WGS sequence"/>
</dbReference>
<organism evidence="6 7">
    <name type="scientific">Donghicola eburneus</name>
    <dbReference type="NCBI Taxonomy" id="393278"/>
    <lineage>
        <taxon>Bacteria</taxon>
        <taxon>Pseudomonadati</taxon>
        <taxon>Pseudomonadota</taxon>
        <taxon>Alphaproteobacteria</taxon>
        <taxon>Rhodobacterales</taxon>
        <taxon>Roseobacteraceae</taxon>
        <taxon>Donghicola</taxon>
    </lineage>
</organism>
<accession>A0A1M4N2Q4</accession>
<dbReference type="GO" id="GO:0000160">
    <property type="term" value="P:phosphorelay signal transduction system"/>
    <property type="evidence" value="ECO:0007669"/>
    <property type="project" value="InterPro"/>
</dbReference>
<evidence type="ECO:0000313" key="7">
    <source>
        <dbReference type="Proteomes" id="UP000184085"/>
    </source>
</evidence>
<dbReference type="GO" id="GO:0006355">
    <property type="term" value="P:regulation of DNA-templated transcription"/>
    <property type="evidence" value="ECO:0007669"/>
    <property type="project" value="InterPro"/>
</dbReference>
<dbReference type="Pfam" id="PF00072">
    <property type="entry name" value="Response_reg"/>
    <property type="match status" value="1"/>
</dbReference>
<feature type="domain" description="HTH luxR-type" evidence="4">
    <location>
        <begin position="145"/>
        <end position="210"/>
    </location>
</feature>
<dbReference type="CDD" id="cd17535">
    <property type="entry name" value="REC_NarL-like"/>
    <property type="match status" value="1"/>
</dbReference>
<dbReference type="SUPFAM" id="SSF46894">
    <property type="entry name" value="C-terminal effector domain of the bipartite response regulators"/>
    <property type="match status" value="1"/>
</dbReference>
<dbReference type="PROSITE" id="PS00622">
    <property type="entry name" value="HTH_LUXR_1"/>
    <property type="match status" value="1"/>
</dbReference>
<evidence type="ECO:0000259" key="5">
    <source>
        <dbReference type="PROSITE" id="PS50110"/>
    </source>
</evidence>
<dbReference type="InterPro" id="IPR001789">
    <property type="entry name" value="Sig_transdc_resp-reg_receiver"/>
</dbReference>
<feature type="domain" description="Response regulatory" evidence="5">
    <location>
        <begin position="11"/>
        <end position="127"/>
    </location>
</feature>
<sequence length="212" mass="22879">MIAEQASEKTKVLIADDHSMVLEVLSLFLASQPDLAVVSATNLDEALDKLKEEGTVDVVLLDYNMPGMNGLEGLKKMLDSTAGKPVGIITGTPTRKLLDETLEMGGAGLIPKTMQARSLANAIRFIASGEVYTPLSLMHEEPAQAANPDSPLSDREMTVLNFLGEGKQNKEIAYELDLSEATIKMHVRSICTKLSANNRTHAVFIARNSGLL</sequence>
<keyword evidence="1 3" id="KW-0597">Phosphoprotein</keyword>
<dbReference type="SUPFAM" id="SSF52172">
    <property type="entry name" value="CheY-like"/>
    <property type="match status" value="1"/>
</dbReference>
<gene>
    <name evidence="6" type="ORF">KARMA_3312</name>
</gene>
<keyword evidence="7" id="KW-1185">Reference proteome</keyword>
<reference evidence="7" key="1">
    <citation type="submission" date="2016-09" db="EMBL/GenBank/DDBJ databases">
        <authorList>
            <person name="Wibberg D."/>
        </authorList>
    </citation>
    <scope>NUCLEOTIDE SEQUENCE [LARGE SCALE GENOMIC DNA]</scope>
</reference>
<dbReference type="PANTHER" id="PTHR45566">
    <property type="entry name" value="HTH-TYPE TRANSCRIPTIONAL REGULATOR YHJB-RELATED"/>
    <property type="match status" value="1"/>
</dbReference>
<dbReference type="SMART" id="SM00421">
    <property type="entry name" value="HTH_LUXR"/>
    <property type="match status" value="1"/>
</dbReference>
<dbReference type="PROSITE" id="PS50043">
    <property type="entry name" value="HTH_LUXR_2"/>
    <property type="match status" value="1"/>
</dbReference>
<evidence type="ECO:0000313" key="6">
    <source>
        <dbReference type="EMBL" id="SCM69079.1"/>
    </source>
</evidence>
<dbReference type="RefSeq" id="WP_072708295.1">
    <property type="nucleotide sequence ID" value="NZ_FMJB01000063.1"/>
</dbReference>
<proteinExistence type="predicted"/>
<evidence type="ECO:0008006" key="8">
    <source>
        <dbReference type="Google" id="ProtNLM"/>
    </source>
</evidence>